<reference evidence="8" key="1">
    <citation type="journal article" date="2015" name="Genome Announc.">
        <title>Genome sequence of the AIDS-associated pathogen Penicillium marneffei (ATCC18224) and its near taxonomic relative Talaromyces stipitatus (ATCC10500).</title>
        <authorList>
            <person name="Nierman W.C."/>
            <person name="Fedorova-Abrams N.D."/>
            <person name="Andrianopoulos A."/>
        </authorList>
    </citation>
    <scope>NUCLEOTIDE SEQUENCE [LARGE SCALE GENOMIC DNA]</scope>
    <source>
        <strain evidence="8">ATCC 10500 / CBS 375.48 / QM 6759 / NRRL 1006</strain>
    </source>
</reference>
<evidence type="ECO:0000256" key="4">
    <source>
        <dbReference type="ARBA" id="ARBA00022827"/>
    </source>
</evidence>
<dbReference type="Proteomes" id="UP000001745">
    <property type="component" value="Unassembled WGS sequence"/>
</dbReference>
<dbReference type="GO" id="GO:0016491">
    <property type="term" value="F:oxidoreductase activity"/>
    <property type="evidence" value="ECO:0007669"/>
    <property type="project" value="UniProtKB-KW"/>
</dbReference>
<dbReference type="InterPro" id="IPR006093">
    <property type="entry name" value="Oxy_OxRdtase_FAD_BS"/>
</dbReference>
<dbReference type="InterPro" id="IPR016166">
    <property type="entry name" value="FAD-bd_PCMH"/>
</dbReference>
<name>B8LV11_TALSN</name>
<dbReference type="OMA" id="NAYIRND"/>
<dbReference type="InterPro" id="IPR036318">
    <property type="entry name" value="FAD-bd_PCMH-like_sf"/>
</dbReference>
<dbReference type="Pfam" id="PF01565">
    <property type="entry name" value="FAD_binding_4"/>
    <property type="match status" value="1"/>
</dbReference>
<protein>
    <submittedName>
        <fullName evidence="7">FAD binding oxidoreductase, putative</fullName>
    </submittedName>
</protein>
<evidence type="ECO:0000313" key="7">
    <source>
        <dbReference type="EMBL" id="EED22632.1"/>
    </source>
</evidence>
<evidence type="ECO:0000256" key="1">
    <source>
        <dbReference type="ARBA" id="ARBA00001974"/>
    </source>
</evidence>
<evidence type="ECO:0000256" key="3">
    <source>
        <dbReference type="ARBA" id="ARBA00022630"/>
    </source>
</evidence>
<accession>B8LV11</accession>
<keyword evidence="5" id="KW-0560">Oxidoreductase</keyword>
<evidence type="ECO:0000313" key="8">
    <source>
        <dbReference type="Proteomes" id="UP000001745"/>
    </source>
</evidence>
<dbReference type="Gene3D" id="3.40.462.20">
    <property type="match status" value="1"/>
</dbReference>
<dbReference type="InParanoid" id="B8LV11"/>
<dbReference type="InterPro" id="IPR016169">
    <property type="entry name" value="FAD-bd_PCMH_sub2"/>
</dbReference>
<dbReference type="STRING" id="441959.B8LV11"/>
<dbReference type="GO" id="GO:0071949">
    <property type="term" value="F:FAD binding"/>
    <property type="evidence" value="ECO:0007669"/>
    <property type="project" value="InterPro"/>
</dbReference>
<dbReference type="Gene3D" id="3.30.43.10">
    <property type="entry name" value="Uridine Diphospho-n-acetylenolpyruvylglucosamine Reductase, domain 2"/>
    <property type="match status" value="1"/>
</dbReference>
<dbReference type="OrthoDB" id="415825at2759"/>
<evidence type="ECO:0000256" key="5">
    <source>
        <dbReference type="ARBA" id="ARBA00023002"/>
    </source>
</evidence>
<keyword evidence="3" id="KW-0285">Flavoprotein</keyword>
<dbReference type="PANTHER" id="PTHR42973">
    <property type="entry name" value="BINDING OXIDOREDUCTASE, PUTATIVE (AFU_ORTHOLOGUE AFUA_1G17690)-RELATED"/>
    <property type="match status" value="1"/>
</dbReference>
<dbReference type="PANTHER" id="PTHR42973:SF39">
    <property type="entry name" value="FAD-BINDING PCMH-TYPE DOMAIN-CONTAINING PROTEIN"/>
    <property type="match status" value="1"/>
</dbReference>
<dbReference type="Gene3D" id="3.30.465.10">
    <property type="match status" value="1"/>
</dbReference>
<dbReference type="RefSeq" id="XP_002340019.1">
    <property type="nucleotide sequence ID" value="XM_002339978.1"/>
</dbReference>
<dbReference type="AlphaFoldDB" id="B8LV11"/>
<gene>
    <name evidence="7" type="ORF">TSTA_061230</name>
</gene>
<keyword evidence="4" id="KW-0274">FAD</keyword>
<organism evidence="7 8">
    <name type="scientific">Talaromyces stipitatus (strain ATCC 10500 / CBS 375.48 / QM 6759 / NRRL 1006)</name>
    <name type="common">Penicillium stipitatum</name>
    <dbReference type="NCBI Taxonomy" id="441959"/>
    <lineage>
        <taxon>Eukaryota</taxon>
        <taxon>Fungi</taxon>
        <taxon>Dikarya</taxon>
        <taxon>Ascomycota</taxon>
        <taxon>Pezizomycotina</taxon>
        <taxon>Eurotiomycetes</taxon>
        <taxon>Eurotiomycetidae</taxon>
        <taxon>Eurotiales</taxon>
        <taxon>Trichocomaceae</taxon>
        <taxon>Talaromyces</taxon>
        <taxon>Talaromyces sect. Talaromyces</taxon>
    </lineage>
</organism>
<dbReference type="SUPFAM" id="SSF56176">
    <property type="entry name" value="FAD-binding/transporter-associated domain-like"/>
    <property type="match status" value="1"/>
</dbReference>
<dbReference type="PROSITE" id="PS00862">
    <property type="entry name" value="OX2_COVAL_FAD"/>
    <property type="match status" value="1"/>
</dbReference>
<dbReference type="PROSITE" id="PS51387">
    <property type="entry name" value="FAD_PCMH"/>
    <property type="match status" value="1"/>
</dbReference>
<comment type="similarity">
    <text evidence="2">Belongs to the oxygen-dependent FAD-linked oxidoreductase family.</text>
</comment>
<feature type="domain" description="FAD-binding PCMH-type" evidence="6">
    <location>
        <begin position="47"/>
        <end position="218"/>
    </location>
</feature>
<dbReference type="GeneID" id="8103878"/>
<keyword evidence="8" id="KW-1185">Reference proteome</keyword>
<sequence length="462" mass="52074">MSNMYLLAYSRRSTKPDQPLSIIWRGQVNESVYEEARVKRIFNCQRPTRYPQAIIFAKTESDIINAVNLAIDQKYSISIRAGGHSWPVWSLRDDTILMDLGCLSDISLDEETGVVRVSPSTTGKELSDYLHAKGRTFPVGHCPDVGLGGYLLCGGMGWNSNNWGWACEYVVAVDVVTSTGEIVHADVEQNNDLFWATRGSGPGFPGIVTRFHLQSRLLPKIMKSSLYIYTMKHYQPVFDWALKIPSGIDEGLEIAVIGSYPPEFNEPCITVALLALGDSDESVIKVLRRADESHPDGAVTRSFCGNTSFNEQFRHKAKVYPEKHRYCADNSFLHNDVDVPSILEKAFSTLPTRKSLVLYNSLIPTSRRDLPPMALSVQSDHYFALYGIWEDAKDDVHNQAWVSNIMEEVGRHSTGAYIGEFDFLKRQSRLWGFQEKEKLKAIRQKWDPNGVFCSYLGLELGL</sequence>
<dbReference type="VEuPathDB" id="FungiDB:TSTA_061230"/>
<dbReference type="InterPro" id="IPR050416">
    <property type="entry name" value="FAD-linked_Oxidoreductase"/>
</dbReference>
<dbReference type="InterPro" id="IPR006094">
    <property type="entry name" value="Oxid_FAD_bind_N"/>
</dbReference>
<dbReference type="PhylomeDB" id="B8LV11"/>
<comment type="cofactor">
    <cofactor evidence="1">
        <name>FAD</name>
        <dbReference type="ChEBI" id="CHEBI:57692"/>
    </cofactor>
</comment>
<dbReference type="eggNOG" id="ENOG502S6SS">
    <property type="taxonomic scope" value="Eukaryota"/>
</dbReference>
<evidence type="ECO:0000259" key="6">
    <source>
        <dbReference type="PROSITE" id="PS51387"/>
    </source>
</evidence>
<dbReference type="EMBL" id="EQ962652">
    <property type="protein sequence ID" value="EED22632.1"/>
    <property type="molecule type" value="Genomic_DNA"/>
</dbReference>
<evidence type="ECO:0000256" key="2">
    <source>
        <dbReference type="ARBA" id="ARBA00005466"/>
    </source>
</evidence>
<proteinExistence type="inferred from homology"/>
<dbReference type="HOGENOM" id="CLU_018354_9_1_1"/>
<dbReference type="InterPro" id="IPR016167">
    <property type="entry name" value="FAD-bd_PCMH_sub1"/>
</dbReference>